<reference evidence="1" key="1">
    <citation type="submission" date="2017-07" db="EMBL/GenBank/DDBJ databases">
        <title>Taro Niue Genome Assembly and Annotation.</title>
        <authorList>
            <person name="Atibalentja N."/>
            <person name="Keating K."/>
            <person name="Fields C.J."/>
        </authorList>
    </citation>
    <scope>NUCLEOTIDE SEQUENCE</scope>
    <source>
        <strain evidence="1">Niue_2</strain>
        <tissue evidence="1">Leaf</tissue>
    </source>
</reference>
<comment type="caution">
    <text evidence="1">The sequence shown here is derived from an EMBL/GenBank/DDBJ whole genome shotgun (WGS) entry which is preliminary data.</text>
</comment>
<organism evidence="1 2">
    <name type="scientific">Colocasia esculenta</name>
    <name type="common">Wild taro</name>
    <name type="synonym">Arum esculentum</name>
    <dbReference type="NCBI Taxonomy" id="4460"/>
    <lineage>
        <taxon>Eukaryota</taxon>
        <taxon>Viridiplantae</taxon>
        <taxon>Streptophyta</taxon>
        <taxon>Embryophyta</taxon>
        <taxon>Tracheophyta</taxon>
        <taxon>Spermatophyta</taxon>
        <taxon>Magnoliopsida</taxon>
        <taxon>Liliopsida</taxon>
        <taxon>Araceae</taxon>
        <taxon>Aroideae</taxon>
        <taxon>Colocasieae</taxon>
        <taxon>Colocasia</taxon>
    </lineage>
</organism>
<keyword evidence="2" id="KW-1185">Reference proteome</keyword>
<protein>
    <submittedName>
        <fullName evidence="1">Uncharacterized protein</fullName>
    </submittedName>
</protein>
<dbReference type="Proteomes" id="UP000652761">
    <property type="component" value="Unassembled WGS sequence"/>
</dbReference>
<evidence type="ECO:0000313" key="1">
    <source>
        <dbReference type="EMBL" id="MQL91809.1"/>
    </source>
</evidence>
<evidence type="ECO:0000313" key="2">
    <source>
        <dbReference type="Proteomes" id="UP000652761"/>
    </source>
</evidence>
<dbReference type="EMBL" id="NMUH01001381">
    <property type="protein sequence ID" value="MQL91809.1"/>
    <property type="molecule type" value="Genomic_DNA"/>
</dbReference>
<dbReference type="AlphaFoldDB" id="A0A843VKB3"/>
<sequence length="95" mass="10727">MSMTYQWDRTPQMDKDMLQHMTAMHKGWRVMLKSKERMTQMTTPTLESDDVAPVSVKVAFIVVMGLNRPGHVRLRRLAIGTGVGRDLAPQAATTL</sequence>
<name>A0A843VKB3_COLES</name>
<accession>A0A843VKB3</accession>
<gene>
    <name evidence="1" type="ORF">Taro_024425</name>
</gene>
<proteinExistence type="predicted"/>
<feature type="non-terminal residue" evidence="1">
    <location>
        <position position="95"/>
    </location>
</feature>